<dbReference type="Proteomes" id="UP000179283">
    <property type="component" value="Unassembled WGS sequence"/>
</dbReference>
<sequence length="345" mass="39151">MKRMLIIGGAGFIGVNTARYFASKGWKITVLDDLSRKGTKKNLSWLMRDSPKKIKFVKADIVSDLPHLRKQIRLNDVVIHLAAQVAVTTSIDNPRHDFLVNVVGTFNILEEIRLSPNRPVLLYSSTNKVYGSLPEVPVSMRQKRYEFKDKTKKNYGVDENAAIDFHSPYGCSKGAADHYVIDYSRIYGIKTVVFRQSCIYGEYQFGVEDQGWVAWFAIASMLKKKLTIYGNGKQVRDLLFVDDLVRLYEKAVAKIDKVNGQAFNIGGGPRNTLSLIELLESLQGKYNLKTKITRALVRAGDQPVFVADIRKAKRLLGWSPKISVDKGLKRLVDWTIRHKKDIQEI</sequence>
<evidence type="ECO:0000313" key="3">
    <source>
        <dbReference type="Proteomes" id="UP000179283"/>
    </source>
</evidence>
<comment type="caution">
    <text evidence="2">The sequence shown here is derived from an EMBL/GenBank/DDBJ whole genome shotgun (WGS) entry which is preliminary data.</text>
</comment>
<evidence type="ECO:0000313" key="2">
    <source>
        <dbReference type="EMBL" id="OHB03554.1"/>
    </source>
</evidence>
<dbReference type="Pfam" id="PF16363">
    <property type="entry name" value="GDP_Man_Dehyd"/>
    <property type="match status" value="1"/>
</dbReference>
<dbReference type="EMBL" id="MHWD01000018">
    <property type="protein sequence ID" value="OHB03554.1"/>
    <property type="molecule type" value="Genomic_DNA"/>
</dbReference>
<gene>
    <name evidence="2" type="ORF">A2920_02735</name>
</gene>
<organism evidence="2 3">
    <name type="scientific">Candidatus Zambryskibacteria bacterium RIFCSPLOWO2_01_FULL_43_17</name>
    <dbReference type="NCBI Taxonomy" id="1802760"/>
    <lineage>
        <taxon>Bacteria</taxon>
        <taxon>Candidatus Zambryskiibacteriota</taxon>
    </lineage>
</organism>
<dbReference type="AlphaFoldDB" id="A0A1G2U245"/>
<feature type="domain" description="NAD(P)-binding" evidence="1">
    <location>
        <begin position="5"/>
        <end position="330"/>
    </location>
</feature>
<dbReference type="InterPro" id="IPR036291">
    <property type="entry name" value="NAD(P)-bd_dom_sf"/>
</dbReference>
<name>A0A1G2U245_9BACT</name>
<protein>
    <submittedName>
        <fullName evidence="2">CDP-paratose 2-epimerase</fullName>
    </submittedName>
</protein>
<reference evidence="2 3" key="1">
    <citation type="journal article" date="2016" name="Nat. Commun.">
        <title>Thousands of microbial genomes shed light on interconnected biogeochemical processes in an aquifer system.</title>
        <authorList>
            <person name="Anantharaman K."/>
            <person name="Brown C.T."/>
            <person name="Hug L.A."/>
            <person name="Sharon I."/>
            <person name="Castelle C.J."/>
            <person name="Probst A.J."/>
            <person name="Thomas B.C."/>
            <person name="Singh A."/>
            <person name="Wilkins M.J."/>
            <person name="Karaoz U."/>
            <person name="Brodie E.L."/>
            <person name="Williams K.H."/>
            <person name="Hubbard S.S."/>
            <person name="Banfield J.F."/>
        </authorList>
    </citation>
    <scope>NUCLEOTIDE SEQUENCE [LARGE SCALE GENOMIC DNA]</scope>
</reference>
<dbReference type="InterPro" id="IPR016040">
    <property type="entry name" value="NAD(P)-bd_dom"/>
</dbReference>
<dbReference type="Gene3D" id="3.40.50.720">
    <property type="entry name" value="NAD(P)-binding Rossmann-like Domain"/>
    <property type="match status" value="1"/>
</dbReference>
<accession>A0A1G2U245</accession>
<proteinExistence type="predicted"/>
<dbReference type="SUPFAM" id="SSF51735">
    <property type="entry name" value="NAD(P)-binding Rossmann-fold domains"/>
    <property type="match status" value="1"/>
</dbReference>
<evidence type="ECO:0000259" key="1">
    <source>
        <dbReference type="Pfam" id="PF16363"/>
    </source>
</evidence>
<dbReference type="PANTHER" id="PTHR43000">
    <property type="entry name" value="DTDP-D-GLUCOSE 4,6-DEHYDRATASE-RELATED"/>
    <property type="match status" value="1"/>
</dbReference>